<keyword evidence="2" id="KW-1185">Reference proteome</keyword>
<evidence type="ECO:0000313" key="2">
    <source>
        <dbReference type="Proteomes" id="UP000308199"/>
    </source>
</evidence>
<reference evidence="1 2" key="1">
    <citation type="submission" date="2019-02" db="EMBL/GenBank/DDBJ databases">
        <title>Genome sequencing of the rare red list fungi Phellinidium pouzarii.</title>
        <authorList>
            <person name="Buettner E."/>
            <person name="Kellner H."/>
        </authorList>
    </citation>
    <scope>NUCLEOTIDE SEQUENCE [LARGE SCALE GENOMIC DNA]</scope>
    <source>
        <strain evidence="1 2">DSM 108285</strain>
    </source>
</reference>
<organism evidence="1 2">
    <name type="scientific">Phellinidium pouzarii</name>
    <dbReference type="NCBI Taxonomy" id="167371"/>
    <lineage>
        <taxon>Eukaryota</taxon>
        <taxon>Fungi</taxon>
        <taxon>Dikarya</taxon>
        <taxon>Basidiomycota</taxon>
        <taxon>Agaricomycotina</taxon>
        <taxon>Agaricomycetes</taxon>
        <taxon>Hymenochaetales</taxon>
        <taxon>Hymenochaetaceae</taxon>
        <taxon>Phellinidium</taxon>
    </lineage>
</organism>
<accession>A0A4S4LBY2</accession>
<sequence>MGGKAFAEELGTADVFPRIPARVYLPLKARLAAQLKTLYAYVDTPAKTPEKGDHGDIDFVVCNPLTASGTDSTDSALSKALSHVKDALGAQYCKIVDGPRMSNFAVPLDAELEGKFCQVDVHVCKDKAEWKRTLFFHSYGDMGMILGLLSRARGFTLGTKGLRTHYAKPNESQISSFPLSDSFDEILPFLGLSMETWARGFATRAEVLAWLKTSRFFVPRRLITAFPTQEKKAARNKREMYQEFLELSHALAAADVPESGLSVERAKEDTRQKALVYFKKKDAYDAIVTANVRERIFRDKFNGTKMMEWTGLHGKVIRVIMHGVRERLSEAEITDMDEKALRKLVLEIRPEAEIKYAATKDLQSEN</sequence>
<dbReference type="AlphaFoldDB" id="A0A4S4LBY2"/>
<protein>
    <submittedName>
        <fullName evidence="1">Uncharacterized protein</fullName>
    </submittedName>
</protein>
<dbReference type="EMBL" id="SGPK01000097">
    <property type="protein sequence ID" value="THH08498.1"/>
    <property type="molecule type" value="Genomic_DNA"/>
</dbReference>
<dbReference type="Proteomes" id="UP000308199">
    <property type="component" value="Unassembled WGS sequence"/>
</dbReference>
<evidence type="ECO:0000313" key="1">
    <source>
        <dbReference type="EMBL" id="THH08498.1"/>
    </source>
</evidence>
<proteinExistence type="predicted"/>
<name>A0A4S4LBY2_9AGAM</name>
<gene>
    <name evidence="1" type="ORF">EW145_g2660</name>
</gene>
<dbReference type="OrthoDB" id="4708870at2759"/>
<comment type="caution">
    <text evidence="1">The sequence shown here is derived from an EMBL/GenBank/DDBJ whole genome shotgun (WGS) entry which is preliminary data.</text>
</comment>